<reference evidence="1 2" key="1">
    <citation type="journal article" date="2017" name="Int. J. Syst. Evol. Microbiol.">
        <title>Rouxiella badensis sp. nov. and Rouxiella silvae sp. nov. isolated from peat bog soil in Germany and emendation of the genus description.</title>
        <authorList>
            <person name="Le Fleche-Mateos A."/>
            <person name="Kugler J.H."/>
            <person name="Hansen S.H."/>
            <person name="Syldatk C."/>
            <person name="Hausmann R."/>
            <person name="Lomprez F."/>
            <person name="Vandenbogaert M."/>
            <person name="Manuguerra J.C."/>
            <person name="Grimont P.A."/>
        </authorList>
    </citation>
    <scope>NUCLEOTIDE SEQUENCE [LARGE SCALE GENOMIC DNA]</scope>
    <source>
        <strain evidence="1 2">DSM 100043</strain>
    </source>
</reference>
<evidence type="ECO:0000313" key="1">
    <source>
        <dbReference type="EMBL" id="ORJ24384.1"/>
    </source>
</evidence>
<evidence type="ECO:0000313" key="2">
    <source>
        <dbReference type="Proteomes" id="UP000192536"/>
    </source>
</evidence>
<sequence>MIGRKHTGDENGTTSYECGTPINKNGEILSIIIGNWSDAVKESSSKFECPDNSVMIGRRHAGDENGRTEYLCGKLAN</sequence>
<dbReference type="EMBL" id="MRWE01000030">
    <property type="protein sequence ID" value="ORJ24384.1"/>
    <property type="molecule type" value="Genomic_DNA"/>
</dbReference>
<gene>
    <name evidence="1" type="ORF">BS640_16750</name>
</gene>
<proteinExistence type="predicted"/>
<name>A0A1X0WC79_9GAMM</name>
<protein>
    <submittedName>
        <fullName evidence="1">Uncharacterized protein</fullName>
    </submittedName>
</protein>
<comment type="caution">
    <text evidence="1">The sequence shown here is derived from an EMBL/GenBank/DDBJ whole genome shotgun (WGS) entry which is preliminary data.</text>
</comment>
<accession>A0A1X0WC79</accession>
<dbReference type="Proteomes" id="UP000192536">
    <property type="component" value="Unassembled WGS sequence"/>
</dbReference>
<dbReference type="AlphaFoldDB" id="A0A1X0WC79"/>
<dbReference type="STRING" id="1646377.BS640_16750"/>
<keyword evidence="2" id="KW-1185">Reference proteome</keyword>
<organism evidence="1 2">
    <name type="scientific">Rouxiella badensis</name>
    <dbReference type="NCBI Taxonomy" id="1646377"/>
    <lineage>
        <taxon>Bacteria</taxon>
        <taxon>Pseudomonadati</taxon>
        <taxon>Pseudomonadota</taxon>
        <taxon>Gammaproteobacteria</taxon>
        <taxon>Enterobacterales</taxon>
        <taxon>Yersiniaceae</taxon>
        <taxon>Rouxiella</taxon>
    </lineage>
</organism>